<gene>
    <name evidence="2" type="ORF">CGC53_05420</name>
</gene>
<dbReference type="Pfam" id="PF05016">
    <property type="entry name" value="ParE_toxin"/>
    <property type="match status" value="1"/>
</dbReference>
<keyword evidence="1" id="KW-1277">Toxin-antitoxin system</keyword>
<dbReference type="InterPro" id="IPR035093">
    <property type="entry name" value="RelE/ParE_toxin_dom_sf"/>
</dbReference>
<proteinExistence type="predicted"/>
<evidence type="ECO:0008006" key="4">
    <source>
        <dbReference type="Google" id="ProtNLM"/>
    </source>
</evidence>
<evidence type="ECO:0000313" key="3">
    <source>
        <dbReference type="Proteomes" id="UP000217276"/>
    </source>
</evidence>
<reference evidence="3" key="1">
    <citation type="submission" date="2017-06" db="EMBL/GenBank/DDBJ databases">
        <title>Capnocytophaga spp. assemblies.</title>
        <authorList>
            <person name="Gulvik C.A."/>
        </authorList>
    </citation>
    <scope>NUCLEOTIDE SEQUENCE [LARGE SCALE GENOMIC DNA]</scope>
    <source>
        <strain evidence="3">H6253</strain>
    </source>
</reference>
<sequence length="104" mass="12550">MNSEYSLILTEEAKQELKSMIARYNVLQEGLGEKVYDEILQNLTYLKTMPFICPEKYKRIRILYTKKYKMAVYYVIFEEERAVAVYSFLHQKEDPKKVFNRISF</sequence>
<evidence type="ECO:0000256" key="1">
    <source>
        <dbReference type="ARBA" id="ARBA00022649"/>
    </source>
</evidence>
<name>A0A250FCV7_9FLAO</name>
<dbReference type="EMBL" id="CP022384">
    <property type="protein sequence ID" value="ATA81826.1"/>
    <property type="molecule type" value="Genomic_DNA"/>
</dbReference>
<keyword evidence="3" id="KW-1185">Reference proteome</keyword>
<dbReference type="Gene3D" id="3.30.2310.20">
    <property type="entry name" value="RelE-like"/>
    <property type="match status" value="1"/>
</dbReference>
<dbReference type="KEGG" id="clk:CGC53_05420"/>
<evidence type="ECO:0000313" key="2">
    <source>
        <dbReference type="EMBL" id="ATA81826.1"/>
    </source>
</evidence>
<dbReference type="Proteomes" id="UP000217276">
    <property type="component" value="Chromosome"/>
</dbReference>
<protein>
    <recommendedName>
        <fullName evidence="4">Plasmid stabilization system protein ParE</fullName>
    </recommendedName>
</protein>
<dbReference type="InterPro" id="IPR007712">
    <property type="entry name" value="RelE/ParE_toxin"/>
</dbReference>
<organism evidence="2 3">
    <name type="scientific">Capnocytophaga leadbetteri</name>
    <dbReference type="NCBI Taxonomy" id="327575"/>
    <lineage>
        <taxon>Bacteria</taxon>
        <taxon>Pseudomonadati</taxon>
        <taxon>Bacteroidota</taxon>
        <taxon>Flavobacteriia</taxon>
        <taxon>Flavobacteriales</taxon>
        <taxon>Flavobacteriaceae</taxon>
        <taxon>Capnocytophaga</taxon>
    </lineage>
</organism>
<dbReference type="AlphaFoldDB" id="A0A250FCV7"/>
<accession>A0A250FCV7</accession>
<dbReference type="RefSeq" id="WP_095913908.1">
    <property type="nucleotide sequence ID" value="NZ_CAUQQP010000028.1"/>
</dbReference>